<name>A0A258DDC4_CAUVI</name>
<feature type="transmembrane region" description="Helical" evidence="1">
    <location>
        <begin position="139"/>
        <end position="157"/>
    </location>
</feature>
<organism evidence="2 3">
    <name type="scientific">Caulobacter vibrioides</name>
    <name type="common">Caulobacter crescentus</name>
    <dbReference type="NCBI Taxonomy" id="155892"/>
    <lineage>
        <taxon>Bacteria</taxon>
        <taxon>Pseudomonadati</taxon>
        <taxon>Pseudomonadota</taxon>
        <taxon>Alphaproteobacteria</taxon>
        <taxon>Caulobacterales</taxon>
        <taxon>Caulobacteraceae</taxon>
        <taxon>Caulobacter</taxon>
    </lineage>
</organism>
<keyword evidence="1" id="KW-0472">Membrane</keyword>
<feature type="transmembrane region" description="Helical" evidence="1">
    <location>
        <begin position="38"/>
        <end position="60"/>
    </location>
</feature>
<dbReference type="AlphaFoldDB" id="A0A258DDC4"/>
<evidence type="ECO:0000313" key="2">
    <source>
        <dbReference type="EMBL" id="OYX05759.1"/>
    </source>
</evidence>
<gene>
    <name evidence="2" type="ORF">B7Z12_02550</name>
</gene>
<feature type="transmembrane region" description="Helical" evidence="1">
    <location>
        <begin position="72"/>
        <end position="92"/>
    </location>
</feature>
<accession>A0A258DDC4</accession>
<dbReference type="Proteomes" id="UP000215616">
    <property type="component" value="Unassembled WGS sequence"/>
</dbReference>
<sequence length="181" mass="20262">MSAFEFYFSFFGLILGIAVANVAIGFGRLWRARGQVRVGACLPLLGVWLLCHAVLNWSSAWHSLQAVPVSPTSLFIGLFVSLPYVLVSTVMFPEDAERAGSLDDFYLSHSRLVMGAMMVPTLVGMIGYVALFGRHYSPASLVETFLVVFLVPLVLFFWRNLWAHRIGLALSALLVVWWMYR</sequence>
<protein>
    <submittedName>
        <fullName evidence="2">Uncharacterized protein</fullName>
    </submittedName>
</protein>
<feature type="transmembrane region" description="Helical" evidence="1">
    <location>
        <begin position="162"/>
        <end position="180"/>
    </location>
</feature>
<comment type="caution">
    <text evidence="2">The sequence shown here is derived from an EMBL/GenBank/DDBJ whole genome shotgun (WGS) entry which is preliminary data.</text>
</comment>
<evidence type="ECO:0000313" key="3">
    <source>
        <dbReference type="Proteomes" id="UP000215616"/>
    </source>
</evidence>
<keyword evidence="1" id="KW-1133">Transmembrane helix</keyword>
<proteinExistence type="predicted"/>
<feature type="transmembrane region" description="Helical" evidence="1">
    <location>
        <begin position="112"/>
        <end position="133"/>
    </location>
</feature>
<feature type="transmembrane region" description="Helical" evidence="1">
    <location>
        <begin position="6"/>
        <end position="26"/>
    </location>
</feature>
<reference evidence="2 3" key="1">
    <citation type="submission" date="2017-03" db="EMBL/GenBank/DDBJ databases">
        <title>Lifting the veil on microbial sulfur biogeochemistry in mining wastewaters.</title>
        <authorList>
            <person name="Kantor R.S."/>
            <person name="Colenbrander Nelson T."/>
            <person name="Marshall S."/>
            <person name="Bennett D."/>
            <person name="Apte S."/>
            <person name="Camacho D."/>
            <person name="Thomas B.C."/>
            <person name="Warren L.A."/>
            <person name="Banfield J.F."/>
        </authorList>
    </citation>
    <scope>NUCLEOTIDE SEQUENCE [LARGE SCALE GENOMIC DNA]</scope>
    <source>
        <strain evidence="2">32-67-7</strain>
    </source>
</reference>
<dbReference type="EMBL" id="NCDQ01000023">
    <property type="protein sequence ID" value="OYX05759.1"/>
    <property type="molecule type" value="Genomic_DNA"/>
</dbReference>
<evidence type="ECO:0000256" key="1">
    <source>
        <dbReference type="SAM" id="Phobius"/>
    </source>
</evidence>
<keyword evidence="1" id="KW-0812">Transmembrane</keyword>